<proteinExistence type="predicted"/>
<reference evidence="1" key="1">
    <citation type="submission" date="2021-05" db="EMBL/GenBank/DDBJ databases">
        <title>Energy efficiency and biological interactions define the core microbiome of deep oligotrophic groundwater.</title>
        <authorList>
            <person name="Mehrshad M."/>
            <person name="Lopez-Fernandez M."/>
            <person name="Bell E."/>
            <person name="Bernier-Latmani R."/>
            <person name="Bertilsson S."/>
            <person name="Dopson M."/>
        </authorList>
    </citation>
    <scope>NUCLEOTIDE SEQUENCE</scope>
    <source>
        <strain evidence="1">Modern_marine.mb.64</strain>
    </source>
</reference>
<dbReference type="EMBL" id="JAHJDP010000042">
    <property type="protein sequence ID" value="MBU2690987.1"/>
    <property type="molecule type" value="Genomic_DNA"/>
</dbReference>
<dbReference type="AlphaFoldDB" id="A0A948RXP8"/>
<organism evidence="1 2">
    <name type="scientific">Eiseniibacteriota bacterium</name>
    <dbReference type="NCBI Taxonomy" id="2212470"/>
    <lineage>
        <taxon>Bacteria</taxon>
        <taxon>Candidatus Eiseniibacteriota</taxon>
    </lineage>
</organism>
<name>A0A948RXP8_UNCEI</name>
<comment type="caution">
    <text evidence="1">The sequence shown here is derived from an EMBL/GenBank/DDBJ whole genome shotgun (WGS) entry which is preliminary data.</text>
</comment>
<dbReference type="InterPro" id="IPR025345">
    <property type="entry name" value="DUF4249"/>
</dbReference>
<gene>
    <name evidence="1" type="ORF">KJ970_08660</name>
</gene>
<dbReference type="Pfam" id="PF14054">
    <property type="entry name" value="DUF4249"/>
    <property type="match status" value="1"/>
</dbReference>
<evidence type="ECO:0000313" key="1">
    <source>
        <dbReference type="EMBL" id="MBU2690987.1"/>
    </source>
</evidence>
<dbReference type="Proteomes" id="UP000777784">
    <property type="component" value="Unassembled WGS sequence"/>
</dbReference>
<sequence length="305" mass="34626">MRDWKANHLDDPRYPQGTVFPALKITWGIVTLCFLALTGCSTDVNKPDTEHAIMVHAYLYVNEAIHDSNAVLITRTMPVDEYYNVDEAVVVNALVTLRIEGAALPETLHMTAPGYYANSSIRIQPLQTYHLEIAIEGESLIKATTTTPAAYAVQDSPLVYPAEMRHSQIPENYPFTLQAPDSSQIFLVDVYCTEEWENARYINPFADHDRPDDYDEYGGDAGEPRHIFGYFRLNDIEHDGDLYILDWYGAMMAFYGEYDIGFLAIDENYYNYLYREHAERSGGIVGGLGVFASAFRESYHVKILD</sequence>
<accession>A0A948RXP8</accession>
<protein>
    <submittedName>
        <fullName evidence="1">DUF4249 family protein</fullName>
    </submittedName>
</protein>
<evidence type="ECO:0000313" key="2">
    <source>
        <dbReference type="Proteomes" id="UP000777784"/>
    </source>
</evidence>